<dbReference type="InterPro" id="IPR011576">
    <property type="entry name" value="Pyridox_Oxase_N"/>
</dbReference>
<reference evidence="4 5" key="1">
    <citation type="submission" date="2024-03" db="EMBL/GenBank/DDBJ databases">
        <title>Actinomycetospora sp. OC33-EN08, a novel actinomycete isolated from wild orchid (Aerides multiflora).</title>
        <authorList>
            <person name="Suriyachadkun C."/>
        </authorList>
    </citation>
    <scope>NUCLEOTIDE SEQUENCE [LARGE SCALE GENOMIC DNA]</scope>
    <source>
        <strain evidence="4 5">OC33-EN08</strain>
    </source>
</reference>
<dbReference type="SMART" id="SM00318">
    <property type="entry name" value="SNc"/>
    <property type="match status" value="1"/>
</dbReference>
<comment type="caution">
    <text evidence="4">The sequence shown here is derived from an EMBL/GenBank/DDBJ whole genome shotgun (WGS) entry which is preliminary data.</text>
</comment>
<evidence type="ECO:0000313" key="4">
    <source>
        <dbReference type="EMBL" id="MEJ2867088.1"/>
    </source>
</evidence>
<keyword evidence="2" id="KW-1133">Transmembrane helix</keyword>
<name>A0ABU8MJH4_9PSEU</name>
<proteinExistence type="predicted"/>
<dbReference type="InterPro" id="IPR016071">
    <property type="entry name" value="Staphylococal_nuclease_OB-fold"/>
</dbReference>
<accession>A0ABU8MJH4</accession>
<evidence type="ECO:0000256" key="1">
    <source>
        <dbReference type="SAM" id="MobiDB-lite"/>
    </source>
</evidence>
<evidence type="ECO:0000259" key="3">
    <source>
        <dbReference type="SMART" id="SM00318"/>
    </source>
</evidence>
<feature type="transmembrane region" description="Helical" evidence="2">
    <location>
        <begin position="185"/>
        <end position="206"/>
    </location>
</feature>
<gene>
    <name evidence="4" type="ORF">WCD74_04885</name>
</gene>
<dbReference type="Pfam" id="PF01243">
    <property type="entry name" value="PNPOx_N"/>
    <property type="match status" value="1"/>
</dbReference>
<dbReference type="EMBL" id="JBBEGN010000002">
    <property type="protein sequence ID" value="MEJ2867088.1"/>
    <property type="molecule type" value="Genomic_DNA"/>
</dbReference>
<protein>
    <submittedName>
        <fullName evidence="4">Pyridoxamine 5'-phosphate oxidase family protein</fullName>
    </submittedName>
</protein>
<keyword evidence="2" id="KW-0472">Membrane</keyword>
<organism evidence="4 5">
    <name type="scientific">Actinomycetospora aurantiaca</name>
    <dbReference type="NCBI Taxonomy" id="3129233"/>
    <lineage>
        <taxon>Bacteria</taxon>
        <taxon>Bacillati</taxon>
        <taxon>Actinomycetota</taxon>
        <taxon>Actinomycetes</taxon>
        <taxon>Pseudonocardiales</taxon>
        <taxon>Pseudonocardiaceae</taxon>
        <taxon>Actinomycetospora</taxon>
    </lineage>
</organism>
<dbReference type="InterPro" id="IPR012349">
    <property type="entry name" value="Split_barrel_FMN-bd"/>
</dbReference>
<dbReference type="SUPFAM" id="SSF50199">
    <property type="entry name" value="Staphylococcal nuclease"/>
    <property type="match status" value="1"/>
</dbReference>
<dbReference type="Gene3D" id="2.40.50.90">
    <property type="match status" value="1"/>
</dbReference>
<feature type="region of interest" description="Disordered" evidence="1">
    <location>
        <begin position="1"/>
        <end position="29"/>
    </location>
</feature>
<dbReference type="Proteomes" id="UP001385809">
    <property type="component" value="Unassembled WGS sequence"/>
</dbReference>
<evidence type="ECO:0000256" key="2">
    <source>
        <dbReference type="SAM" id="Phobius"/>
    </source>
</evidence>
<dbReference type="Gene3D" id="2.30.110.10">
    <property type="entry name" value="Electron Transport, Fmn-binding Protein, Chain A"/>
    <property type="match status" value="1"/>
</dbReference>
<dbReference type="SUPFAM" id="SSF50475">
    <property type="entry name" value="FMN-binding split barrel"/>
    <property type="match status" value="1"/>
</dbReference>
<feature type="compositionally biased region" description="Acidic residues" evidence="1">
    <location>
        <begin position="11"/>
        <end position="24"/>
    </location>
</feature>
<dbReference type="InterPro" id="IPR035437">
    <property type="entry name" value="SNase_OB-fold_sf"/>
</dbReference>
<sequence>MGETDERDTLTDEQDGPDVPDEEVPAGPLHGDVLHRVVAARTAVLATTDRDGRSDVDVLTGPRCFLRVLDAGRFAFPDEGLEATSAARANLAESPRLGMLLVDDAGPRRRGLHVDGTARVVPAEDLRAEYPDLPTHPVPGRDTDVWVVVEVGDLYPLDGSDVPPLGPGPPFVPTPPPGSGRRPGLLVAVLAVVAALLAVAVVGLLVTRPAGVGDATAAPVPVPDPGPSGPPTLRGVVDRVVDPATVVVTVAGRPVTVGIVGLDAATVPPCAVPASLEFARRTLERQTVTLVPDPTLPEQPGVTRAYAVLGSQLSYTDAAISAGHAPAAGDTQYRAVFDREQRDAEADEVGMWGPPCVR</sequence>
<keyword evidence="5" id="KW-1185">Reference proteome</keyword>
<dbReference type="RefSeq" id="WP_337693713.1">
    <property type="nucleotide sequence ID" value="NZ_JBBEGN010000002.1"/>
</dbReference>
<evidence type="ECO:0000313" key="5">
    <source>
        <dbReference type="Proteomes" id="UP001385809"/>
    </source>
</evidence>
<feature type="domain" description="TNase-like" evidence="3">
    <location>
        <begin position="231"/>
        <end position="354"/>
    </location>
</feature>
<keyword evidence="2" id="KW-0812">Transmembrane</keyword>